<keyword evidence="4 7" id="KW-1133">Transmembrane helix</keyword>
<evidence type="ECO:0000313" key="9">
    <source>
        <dbReference type="Proteomes" id="UP001302126"/>
    </source>
</evidence>
<comment type="caution">
    <text evidence="8">The sequence shown here is derived from an EMBL/GenBank/DDBJ whole genome shotgun (WGS) entry which is preliminary data.</text>
</comment>
<gene>
    <name evidence="8" type="ORF">QBC35DRAFT_430739</name>
</gene>
<evidence type="ECO:0000313" key="8">
    <source>
        <dbReference type="EMBL" id="KAK4189500.1"/>
    </source>
</evidence>
<dbReference type="Pfam" id="PF01679">
    <property type="entry name" value="Pmp3"/>
    <property type="match status" value="1"/>
</dbReference>
<comment type="similarity">
    <text evidence="2">Belongs to the UPF0057 (PMP3) family.</text>
</comment>
<name>A0AAN6WYA1_9PEZI</name>
<evidence type="ECO:0000256" key="7">
    <source>
        <dbReference type="SAM" id="Phobius"/>
    </source>
</evidence>
<feature type="compositionally biased region" description="Polar residues" evidence="6">
    <location>
        <begin position="12"/>
        <end position="51"/>
    </location>
</feature>
<evidence type="ECO:0000256" key="4">
    <source>
        <dbReference type="ARBA" id="ARBA00022989"/>
    </source>
</evidence>
<organism evidence="8 9">
    <name type="scientific">Podospora australis</name>
    <dbReference type="NCBI Taxonomy" id="1536484"/>
    <lineage>
        <taxon>Eukaryota</taxon>
        <taxon>Fungi</taxon>
        <taxon>Dikarya</taxon>
        <taxon>Ascomycota</taxon>
        <taxon>Pezizomycotina</taxon>
        <taxon>Sordariomycetes</taxon>
        <taxon>Sordariomycetidae</taxon>
        <taxon>Sordariales</taxon>
        <taxon>Podosporaceae</taxon>
        <taxon>Podospora</taxon>
    </lineage>
</organism>
<keyword evidence="9" id="KW-1185">Reference proteome</keyword>
<evidence type="ECO:0000256" key="1">
    <source>
        <dbReference type="ARBA" id="ARBA00004370"/>
    </source>
</evidence>
<dbReference type="PANTHER" id="PTHR21659">
    <property type="entry name" value="HYDROPHOBIC PROTEIN RCI2 LOW TEMPERATURE AND SALT RESPONSIVE PROTEIN LTI6 -RELATED"/>
    <property type="match status" value="1"/>
</dbReference>
<dbReference type="PANTHER" id="PTHR21659:SF112">
    <property type="entry name" value="PROTEIN SNA2-RELATED"/>
    <property type="match status" value="1"/>
</dbReference>
<feature type="region of interest" description="Disordered" evidence="6">
    <location>
        <begin position="1"/>
        <end position="68"/>
    </location>
</feature>
<proteinExistence type="inferred from homology"/>
<reference evidence="8" key="2">
    <citation type="submission" date="2023-05" db="EMBL/GenBank/DDBJ databases">
        <authorList>
            <consortium name="Lawrence Berkeley National Laboratory"/>
            <person name="Steindorff A."/>
            <person name="Hensen N."/>
            <person name="Bonometti L."/>
            <person name="Westerberg I."/>
            <person name="Brannstrom I.O."/>
            <person name="Guillou S."/>
            <person name="Cros-Aarteil S."/>
            <person name="Calhoun S."/>
            <person name="Haridas S."/>
            <person name="Kuo A."/>
            <person name="Mondo S."/>
            <person name="Pangilinan J."/>
            <person name="Riley R."/>
            <person name="Labutti K."/>
            <person name="Andreopoulos B."/>
            <person name="Lipzen A."/>
            <person name="Chen C."/>
            <person name="Yanf M."/>
            <person name="Daum C."/>
            <person name="Ng V."/>
            <person name="Clum A."/>
            <person name="Ohm R."/>
            <person name="Martin F."/>
            <person name="Silar P."/>
            <person name="Natvig D."/>
            <person name="Lalanne C."/>
            <person name="Gautier V."/>
            <person name="Ament-Velasquez S.L."/>
            <person name="Kruys A."/>
            <person name="Hutchinson M.I."/>
            <person name="Powell A.J."/>
            <person name="Barry K."/>
            <person name="Miller A.N."/>
            <person name="Grigoriev I.V."/>
            <person name="Debuchy R."/>
            <person name="Gladieux P."/>
            <person name="Thoren M.H."/>
            <person name="Johannesson H."/>
        </authorList>
    </citation>
    <scope>NUCLEOTIDE SEQUENCE</scope>
    <source>
        <strain evidence="8">PSN309</strain>
    </source>
</reference>
<keyword evidence="3 7" id="KW-0812">Transmembrane</keyword>
<evidence type="ECO:0000256" key="2">
    <source>
        <dbReference type="ARBA" id="ARBA00009530"/>
    </source>
</evidence>
<evidence type="ECO:0000256" key="6">
    <source>
        <dbReference type="SAM" id="MobiDB-lite"/>
    </source>
</evidence>
<dbReference type="AlphaFoldDB" id="A0AAN6WYA1"/>
<comment type="subcellular location">
    <subcellularLocation>
        <location evidence="1">Membrane</location>
    </subcellularLocation>
</comment>
<evidence type="ECO:0000256" key="5">
    <source>
        <dbReference type="ARBA" id="ARBA00023136"/>
    </source>
</evidence>
<dbReference type="EMBL" id="MU864375">
    <property type="protein sequence ID" value="KAK4189500.1"/>
    <property type="molecule type" value="Genomic_DNA"/>
</dbReference>
<dbReference type="Proteomes" id="UP001302126">
    <property type="component" value="Unassembled WGS sequence"/>
</dbReference>
<evidence type="ECO:0000256" key="3">
    <source>
        <dbReference type="ARBA" id="ARBA00022692"/>
    </source>
</evidence>
<keyword evidence="5 7" id="KW-0472">Membrane</keyword>
<sequence length="158" mass="16779">MEKTTHYPASEGVTSSSGHNPLPPSHNTTSKDTYGAHNQNYQSGMPTSTAADPTGHATTAGIPSGGYANRDSTASTAVAPTGMGTRDTTASDILLVIMAIFLPPIAVFLKRGLHVDFWINVLLCILAWFPGVLHALYVIFKYRGVSDAGGQYSKRRGI</sequence>
<reference evidence="8" key="1">
    <citation type="journal article" date="2023" name="Mol. Phylogenet. Evol.">
        <title>Genome-scale phylogeny and comparative genomics of the fungal order Sordariales.</title>
        <authorList>
            <person name="Hensen N."/>
            <person name="Bonometti L."/>
            <person name="Westerberg I."/>
            <person name="Brannstrom I.O."/>
            <person name="Guillou S."/>
            <person name="Cros-Aarteil S."/>
            <person name="Calhoun S."/>
            <person name="Haridas S."/>
            <person name="Kuo A."/>
            <person name="Mondo S."/>
            <person name="Pangilinan J."/>
            <person name="Riley R."/>
            <person name="LaButti K."/>
            <person name="Andreopoulos B."/>
            <person name="Lipzen A."/>
            <person name="Chen C."/>
            <person name="Yan M."/>
            <person name="Daum C."/>
            <person name="Ng V."/>
            <person name="Clum A."/>
            <person name="Steindorff A."/>
            <person name="Ohm R.A."/>
            <person name="Martin F."/>
            <person name="Silar P."/>
            <person name="Natvig D.O."/>
            <person name="Lalanne C."/>
            <person name="Gautier V."/>
            <person name="Ament-Velasquez S.L."/>
            <person name="Kruys A."/>
            <person name="Hutchinson M.I."/>
            <person name="Powell A.J."/>
            <person name="Barry K."/>
            <person name="Miller A.N."/>
            <person name="Grigoriev I.V."/>
            <person name="Debuchy R."/>
            <person name="Gladieux P."/>
            <person name="Hiltunen Thoren M."/>
            <person name="Johannesson H."/>
        </authorList>
    </citation>
    <scope>NUCLEOTIDE SEQUENCE</scope>
    <source>
        <strain evidence="8">PSN309</strain>
    </source>
</reference>
<dbReference type="GO" id="GO:0016020">
    <property type="term" value="C:membrane"/>
    <property type="evidence" value="ECO:0007669"/>
    <property type="project" value="UniProtKB-SubCell"/>
</dbReference>
<dbReference type="PROSITE" id="PS01309">
    <property type="entry name" value="UPF0057"/>
    <property type="match status" value="1"/>
</dbReference>
<accession>A0AAN6WYA1</accession>
<dbReference type="InterPro" id="IPR000612">
    <property type="entry name" value="PMP3"/>
</dbReference>
<feature type="transmembrane region" description="Helical" evidence="7">
    <location>
        <begin position="93"/>
        <end position="111"/>
    </location>
</feature>
<feature type="transmembrane region" description="Helical" evidence="7">
    <location>
        <begin position="117"/>
        <end position="140"/>
    </location>
</feature>
<protein>
    <submittedName>
        <fullName evidence="8">Plasma membrane proteolipid 3</fullName>
    </submittedName>
</protein>